<keyword evidence="2 4" id="KW-0479">Metal-binding</keyword>
<name>A0AAE3JNS7_9FLAO</name>
<reference evidence="6" key="1">
    <citation type="submission" date="2023-02" db="EMBL/GenBank/DDBJ databases">
        <title>Genome of Flavobacteriaceae gen. nov. sp. strain F89.</title>
        <authorList>
            <person name="Wang Y."/>
        </authorList>
    </citation>
    <scope>NUCLEOTIDE SEQUENCE</scope>
    <source>
        <strain evidence="6">F89</strain>
    </source>
</reference>
<dbReference type="RefSeq" id="WP_317901373.1">
    <property type="nucleotide sequence ID" value="NZ_JAIRBC010000006.1"/>
</dbReference>
<dbReference type="PANTHER" id="PTHR35008:SF8">
    <property type="entry name" value="ALCOHOL DEHYDROGENASE CYTOCHROME C SUBUNIT"/>
    <property type="match status" value="1"/>
</dbReference>
<keyword evidence="1 4" id="KW-0349">Heme</keyword>
<dbReference type="Proteomes" id="UP001200642">
    <property type="component" value="Unassembled WGS sequence"/>
</dbReference>
<dbReference type="Pfam" id="PF00034">
    <property type="entry name" value="Cytochrom_C"/>
    <property type="match status" value="1"/>
</dbReference>
<comment type="caution">
    <text evidence="6">The sequence shown here is derived from an EMBL/GenBank/DDBJ whole genome shotgun (WGS) entry which is preliminary data.</text>
</comment>
<dbReference type="Gene3D" id="1.10.760.10">
    <property type="entry name" value="Cytochrome c-like domain"/>
    <property type="match status" value="1"/>
</dbReference>
<proteinExistence type="predicted"/>
<dbReference type="InterPro" id="IPR036909">
    <property type="entry name" value="Cyt_c-like_dom_sf"/>
</dbReference>
<accession>A0AAE3JNS7</accession>
<evidence type="ECO:0000259" key="5">
    <source>
        <dbReference type="PROSITE" id="PS51007"/>
    </source>
</evidence>
<organism evidence="6 7">
    <name type="scientific">Cerina litoralis</name>
    <dbReference type="NCBI Taxonomy" id="2874477"/>
    <lineage>
        <taxon>Bacteria</taxon>
        <taxon>Pseudomonadati</taxon>
        <taxon>Bacteroidota</taxon>
        <taxon>Flavobacteriia</taxon>
        <taxon>Flavobacteriales</taxon>
        <taxon>Flavobacteriaceae</taxon>
        <taxon>Cerina</taxon>
    </lineage>
</organism>
<dbReference type="InterPro" id="IPR009056">
    <property type="entry name" value="Cyt_c-like_dom"/>
</dbReference>
<dbReference type="GO" id="GO:0009055">
    <property type="term" value="F:electron transfer activity"/>
    <property type="evidence" value="ECO:0007669"/>
    <property type="project" value="InterPro"/>
</dbReference>
<keyword evidence="7" id="KW-1185">Reference proteome</keyword>
<keyword evidence="3 4" id="KW-0408">Iron</keyword>
<sequence>MGKERCSLSFLFGMFCLLAVGQKDGVANIEEYVAQGKVLYAEHCLSCHQEDGGGAGNMNPPLIQTSYVLGDRATLIKVLLNGMSQEEIDGESYYNVMPSFSYLTDTDIAHVLTYVRNSFGNNASAITVEDVAEVRKEDDKR</sequence>
<evidence type="ECO:0000256" key="4">
    <source>
        <dbReference type="PROSITE-ProRule" id="PRU00433"/>
    </source>
</evidence>
<dbReference type="AlphaFoldDB" id="A0AAE3JNS7"/>
<feature type="domain" description="Cytochrome c" evidence="5">
    <location>
        <begin position="31"/>
        <end position="119"/>
    </location>
</feature>
<evidence type="ECO:0000313" key="7">
    <source>
        <dbReference type="Proteomes" id="UP001200642"/>
    </source>
</evidence>
<dbReference type="GO" id="GO:0020037">
    <property type="term" value="F:heme binding"/>
    <property type="evidence" value="ECO:0007669"/>
    <property type="project" value="InterPro"/>
</dbReference>
<dbReference type="SUPFAM" id="SSF46626">
    <property type="entry name" value="Cytochrome c"/>
    <property type="match status" value="1"/>
</dbReference>
<dbReference type="GO" id="GO:0046872">
    <property type="term" value="F:metal ion binding"/>
    <property type="evidence" value="ECO:0007669"/>
    <property type="project" value="UniProtKB-KW"/>
</dbReference>
<evidence type="ECO:0000256" key="1">
    <source>
        <dbReference type="ARBA" id="ARBA00022617"/>
    </source>
</evidence>
<dbReference type="PANTHER" id="PTHR35008">
    <property type="entry name" value="BLL4482 PROTEIN-RELATED"/>
    <property type="match status" value="1"/>
</dbReference>
<dbReference type="EMBL" id="JAIRBC010000006">
    <property type="protein sequence ID" value="MCG2460231.1"/>
    <property type="molecule type" value="Genomic_DNA"/>
</dbReference>
<evidence type="ECO:0000256" key="2">
    <source>
        <dbReference type="ARBA" id="ARBA00022723"/>
    </source>
</evidence>
<evidence type="ECO:0000313" key="6">
    <source>
        <dbReference type="EMBL" id="MCG2460231.1"/>
    </source>
</evidence>
<dbReference type="PROSITE" id="PS51007">
    <property type="entry name" value="CYTC"/>
    <property type="match status" value="1"/>
</dbReference>
<evidence type="ECO:0000256" key="3">
    <source>
        <dbReference type="ARBA" id="ARBA00023004"/>
    </source>
</evidence>
<protein>
    <submittedName>
        <fullName evidence="6">Cytochrome c</fullName>
    </submittedName>
</protein>
<gene>
    <name evidence="6" type="ORF">K8352_05685</name>
</gene>
<dbReference type="InterPro" id="IPR051459">
    <property type="entry name" value="Cytochrome_c-type_DH"/>
</dbReference>